<sequence length="244" mass="26826">MNMEQFKKKRLPLLIAGAGGKKSSGSSRTPVEADDTVNSRAMASILDLLGEGVIGGLVDGAKSIFIDDLPILNEDGSPNFSGITWDFRDGSQDQTPMAGFDFVETPKSVNIQLKRTHDVTIAIDNDEADRVRVILKFPSLRSVDKKTGDTNGTTVKYKFQIANGDNAFKDAIAEGESSSEVTLTAKKTGVYYRSYELKLPKPGRAYKIRVIRITEDSNTQYIFNDTWVDSIGEIVDTPMNYPNS</sequence>
<gene>
    <name evidence="2" type="ORF">AIY46_24665</name>
</gene>
<protein>
    <submittedName>
        <fullName evidence="2">Host specificity protein J</fullName>
    </submittedName>
</protein>
<feature type="domain" description="Tip attachment protein J HDII-ins2" evidence="1">
    <location>
        <begin position="103"/>
        <end position="237"/>
    </location>
</feature>
<dbReference type="Proteomes" id="UP000839918">
    <property type="component" value="Unassembled WGS sequence"/>
</dbReference>
<proteinExistence type="predicted"/>
<dbReference type="AlphaFoldDB" id="A0A5U5W324"/>
<dbReference type="InterPro" id="IPR055385">
    <property type="entry name" value="GpJ_HDII-ins2"/>
</dbReference>
<dbReference type="PANTHER" id="PTHR36251:SF2">
    <property type="entry name" value="GIFSY-2 PROPHAGE HOST SPECIFICITY PROTEIN J, PHAGE LAMBDA"/>
    <property type="match status" value="1"/>
</dbReference>
<dbReference type="Pfam" id="PF24801">
    <property type="entry name" value="FNIII-A_GpJ"/>
    <property type="match status" value="1"/>
</dbReference>
<comment type="caution">
    <text evidence="2">The sequence shown here is derived from an EMBL/GenBank/DDBJ whole genome shotgun (WGS) entry which is preliminary data.</text>
</comment>
<organism evidence="2">
    <name type="scientific">Salmonella enterica</name>
    <name type="common">Salmonella choleraesuis</name>
    <dbReference type="NCBI Taxonomy" id="28901"/>
    <lineage>
        <taxon>Bacteria</taxon>
        <taxon>Pseudomonadati</taxon>
        <taxon>Pseudomonadota</taxon>
        <taxon>Gammaproteobacteria</taxon>
        <taxon>Enterobacterales</taxon>
        <taxon>Enterobacteriaceae</taxon>
        <taxon>Salmonella</taxon>
    </lineage>
</organism>
<name>A0A5U5W324_SALER</name>
<evidence type="ECO:0000313" key="2">
    <source>
        <dbReference type="EMBL" id="EBQ7137095.1"/>
    </source>
</evidence>
<dbReference type="EMBL" id="AAGPWX010000057">
    <property type="protein sequence ID" value="EBQ7137095.1"/>
    <property type="molecule type" value="Genomic_DNA"/>
</dbReference>
<feature type="non-terminal residue" evidence="2">
    <location>
        <position position="244"/>
    </location>
</feature>
<evidence type="ECO:0000259" key="1">
    <source>
        <dbReference type="Pfam" id="PF24801"/>
    </source>
</evidence>
<dbReference type="InterPro" id="IPR053171">
    <property type="entry name" value="Viral_Tip_Attach_Protein"/>
</dbReference>
<dbReference type="PANTHER" id="PTHR36251">
    <property type="entry name" value="FELS-1 PROPHAGE HOST SPECIFICITY PROTEIN-RELATED"/>
    <property type="match status" value="1"/>
</dbReference>
<accession>A0A5U5W324</accession>
<reference evidence="2" key="1">
    <citation type="submission" date="2018-07" db="EMBL/GenBank/DDBJ databases">
        <authorList>
            <consortium name="GenomeTrakr network: Whole genome sequencing for foodborne pathogen traceback"/>
        </authorList>
    </citation>
    <scope>NUCLEOTIDE SEQUENCE [LARGE SCALE GENOMIC DNA]</scope>
    <source>
        <strain evidence="2">CFSAN036024</strain>
    </source>
</reference>